<dbReference type="InterPro" id="IPR011009">
    <property type="entry name" value="Kinase-like_dom_sf"/>
</dbReference>
<evidence type="ECO:0000313" key="11">
    <source>
        <dbReference type="Proteomes" id="UP000322000"/>
    </source>
</evidence>
<feature type="domain" description="Protein kinase" evidence="10">
    <location>
        <begin position="813"/>
        <end position="1093"/>
    </location>
</feature>
<evidence type="ECO:0000313" key="12">
    <source>
        <dbReference type="RefSeq" id="XP_026726612.1"/>
    </source>
</evidence>
<dbReference type="GO" id="GO:0004714">
    <property type="term" value="F:transmembrane receptor protein tyrosine kinase activity"/>
    <property type="evidence" value="ECO:0007669"/>
    <property type="project" value="UniProtKB-EC"/>
</dbReference>
<dbReference type="GO" id="GO:0005524">
    <property type="term" value="F:ATP binding"/>
    <property type="evidence" value="ECO:0007669"/>
    <property type="project" value="UniProtKB-UniRule"/>
</dbReference>
<sequence>MWSCVLLGALVTLGVLAARAGSLPCDELARLHQHRLSQLGERTVTAEGHEVRVQLVWDSEPARAAAALLLVLLRHALRYRNLQLASEPTGLADLITRYKQIPMTWNETVIAVSTAWEPRRPKWNESAAPGLAGTCLAELGASDVPARRVLLARLVRFTNKTQAAACSHRVRWSFYTNTTALQLCGFLYNSSSTQYGGEKLQKLDLYGASETVLTEVVCRAAAAGVALRSQIVNRTTLARYIRTANHSFLFIDYDFWQEDPNVYVVEPPPCISDESICRQELDTDIAIRVADVNMLQSYEPNLIQFVYDFKPSPESMRVILELEGNGTNTEEAACAWAVKHKSRLKKKYDVLPYSVFVYYCEGDPDSAEYDNLINIVSLHAHRQMKKSNLEISVYKEYIDCSDPYNLSSAMYQQSQYMERHRVVAVIAAGGAGAADAMAQASRLRLPLLLTDAAPASPSAAPPAAWRVLGRPRHLARALQRFVRDSGWTRLAVLSQPTPLATELYAEISDGAPFAHHNYQIPLRPSKTEAKDYLRSLLMKARIIFVNADPEAAAVIMTAAIELEMSFAQGYVWILREWPVAAAKTTVLTVSFWARGEQGLTFEARQAPLLKKLSSKWKGRRWWPPRALGLADALLTLYAGLSRMLRTHPNTRRDLHSDHTMTALYDSLEQKPIKGINHILQYKEAVVEESFVFVDEWNGDELLRLASWRVNASERNVSASVSGPYKRPEYLPLDDGASSCMARVGDDFEHHCYDVLWITALLLLILAPVSIFMYRRMLQRRIARLLKARENELLARRQHVAVVLAAYLVKREALELREELGSGQFGCVRLALLRSKSHCSRYVAAKALRENAAPTEESEFLREACTIASLDHEHVVRLIGVCISDGPPLVLMELAFFGDLLGYLRARRHLAEGADCAGRESFASYEEAAHVSSEALTRLAREAAAALAYLSSRGVVHRDVRAANCLVDARRSLKLADFGMARETVAGADGAPEYACRRRGMFPVLWMAPESLAHGVFSGATDVWALGVLVLELVTLGARPYGSMSPLRVLEYVAAGGCPPLPLDATPQTCGLARLCWQREAERRPSAAEVHAYLAARPLALSAALRNEWDEPADADSGLGESPSIELLPPDSPLDMIDQLEV</sequence>
<evidence type="ECO:0000256" key="5">
    <source>
        <dbReference type="ARBA" id="ARBA00051243"/>
    </source>
</evidence>
<evidence type="ECO:0000256" key="1">
    <source>
        <dbReference type="ARBA" id="ARBA00004167"/>
    </source>
</evidence>
<keyword evidence="4 8" id="KW-0472">Membrane</keyword>
<dbReference type="PANTHER" id="PTHR24416">
    <property type="entry name" value="TYROSINE-PROTEIN KINASE RECEPTOR"/>
    <property type="match status" value="1"/>
</dbReference>
<evidence type="ECO:0000256" key="8">
    <source>
        <dbReference type="SAM" id="Phobius"/>
    </source>
</evidence>
<keyword evidence="11" id="KW-1185">Reference proteome</keyword>
<dbReference type="PANTHER" id="PTHR24416:SF611">
    <property type="entry name" value="TYROSINE-PROTEIN KINASE TRANSMEMBRANE RECEPTOR ROR"/>
    <property type="match status" value="1"/>
</dbReference>
<keyword evidence="9" id="KW-0732">Signal</keyword>
<evidence type="ECO:0000259" key="10">
    <source>
        <dbReference type="PROSITE" id="PS50011"/>
    </source>
</evidence>
<dbReference type="InterPro" id="IPR028082">
    <property type="entry name" value="Peripla_BP_I"/>
</dbReference>
<organism evidence="11 13">
    <name type="scientific">Trichoplusia ni</name>
    <name type="common">Cabbage looper</name>
    <dbReference type="NCBI Taxonomy" id="7111"/>
    <lineage>
        <taxon>Eukaryota</taxon>
        <taxon>Metazoa</taxon>
        <taxon>Ecdysozoa</taxon>
        <taxon>Arthropoda</taxon>
        <taxon>Hexapoda</taxon>
        <taxon>Insecta</taxon>
        <taxon>Pterygota</taxon>
        <taxon>Neoptera</taxon>
        <taxon>Endopterygota</taxon>
        <taxon>Lepidoptera</taxon>
        <taxon>Glossata</taxon>
        <taxon>Ditrysia</taxon>
        <taxon>Noctuoidea</taxon>
        <taxon>Noctuidae</taxon>
        <taxon>Plusiinae</taxon>
        <taxon>Trichoplusia</taxon>
    </lineage>
</organism>
<dbReference type="Pfam" id="PF07714">
    <property type="entry name" value="PK_Tyr_Ser-Thr"/>
    <property type="match status" value="1"/>
</dbReference>
<dbReference type="GeneID" id="113493032"/>
<dbReference type="SUPFAM" id="SSF56112">
    <property type="entry name" value="Protein kinase-like (PK-like)"/>
    <property type="match status" value="1"/>
</dbReference>
<dbReference type="InterPro" id="IPR000719">
    <property type="entry name" value="Prot_kinase_dom"/>
</dbReference>
<dbReference type="InterPro" id="IPR001245">
    <property type="entry name" value="Ser-Thr/Tyr_kinase_cat_dom"/>
</dbReference>
<dbReference type="CDD" id="cd00192">
    <property type="entry name" value="PTKc"/>
    <property type="match status" value="1"/>
</dbReference>
<keyword evidence="6" id="KW-0547">Nucleotide-binding</keyword>
<feature type="chain" id="PRO_5044656495" evidence="9">
    <location>
        <begin position="18"/>
        <end position="1141"/>
    </location>
</feature>
<dbReference type="InterPro" id="IPR001828">
    <property type="entry name" value="ANF_lig-bd_rcpt"/>
</dbReference>
<dbReference type="PROSITE" id="PS50011">
    <property type="entry name" value="PROTEIN_KINASE_DOM"/>
    <property type="match status" value="1"/>
</dbReference>
<dbReference type="PRINTS" id="PR00109">
    <property type="entry name" value="TYRKINASE"/>
</dbReference>
<dbReference type="AlphaFoldDB" id="A0A7E5VE83"/>
<dbReference type="GO" id="GO:0007169">
    <property type="term" value="P:cell surface receptor protein tyrosine kinase signaling pathway"/>
    <property type="evidence" value="ECO:0007669"/>
    <property type="project" value="TreeGrafter"/>
</dbReference>
<dbReference type="RefSeq" id="XP_026726612.1">
    <property type="nucleotide sequence ID" value="XM_026870811.1"/>
</dbReference>
<keyword evidence="6" id="KW-0067">ATP-binding</keyword>
<dbReference type="Pfam" id="PF01094">
    <property type="entry name" value="ANF_receptor"/>
    <property type="match status" value="1"/>
</dbReference>
<dbReference type="InterPro" id="IPR050122">
    <property type="entry name" value="RTK"/>
</dbReference>
<evidence type="ECO:0000256" key="6">
    <source>
        <dbReference type="PROSITE-ProRule" id="PRU10141"/>
    </source>
</evidence>
<reference evidence="12 13" key="1">
    <citation type="submission" date="2025-04" db="UniProtKB">
        <authorList>
            <consortium name="RefSeq"/>
        </authorList>
    </citation>
    <scope>IDENTIFICATION</scope>
</reference>
<dbReference type="PROSITE" id="PS00109">
    <property type="entry name" value="PROTEIN_KINASE_TYR"/>
    <property type="match status" value="1"/>
</dbReference>
<dbReference type="Gene3D" id="3.30.200.20">
    <property type="entry name" value="Phosphorylase Kinase, domain 1"/>
    <property type="match status" value="1"/>
</dbReference>
<evidence type="ECO:0000313" key="13">
    <source>
        <dbReference type="RefSeq" id="XP_026726613.1"/>
    </source>
</evidence>
<dbReference type="RefSeq" id="XP_026726613.1">
    <property type="nucleotide sequence ID" value="XM_026870812.1"/>
</dbReference>
<feature type="transmembrane region" description="Helical" evidence="8">
    <location>
        <begin position="754"/>
        <end position="773"/>
    </location>
</feature>
<comment type="subcellular location">
    <subcellularLocation>
        <location evidence="1">Membrane</location>
        <topology evidence="1">Single-pass membrane protein</topology>
    </subcellularLocation>
</comment>
<feature type="binding site" evidence="6">
    <location>
        <position position="845"/>
    </location>
    <ligand>
        <name>ATP</name>
        <dbReference type="ChEBI" id="CHEBI:30616"/>
    </ligand>
</feature>
<gene>
    <name evidence="12 13" type="primary">LOC113493032</name>
</gene>
<dbReference type="SUPFAM" id="SSF53822">
    <property type="entry name" value="Periplasmic binding protein-like I"/>
    <property type="match status" value="1"/>
</dbReference>
<evidence type="ECO:0000256" key="7">
    <source>
        <dbReference type="SAM" id="MobiDB-lite"/>
    </source>
</evidence>
<dbReference type="Gene3D" id="3.40.50.2300">
    <property type="match status" value="2"/>
</dbReference>
<dbReference type="GO" id="GO:0005886">
    <property type="term" value="C:plasma membrane"/>
    <property type="evidence" value="ECO:0007669"/>
    <property type="project" value="TreeGrafter"/>
</dbReference>
<evidence type="ECO:0000256" key="4">
    <source>
        <dbReference type="ARBA" id="ARBA00023136"/>
    </source>
</evidence>
<dbReference type="GO" id="GO:0043235">
    <property type="term" value="C:receptor complex"/>
    <property type="evidence" value="ECO:0007669"/>
    <property type="project" value="TreeGrafter"/>
</dbReference>
<dbReference type="Gene3D" id="1.10.510.10">
    <property type="entry name" value="Transferase(Phosphotransferase) domain 1"/>
    <property type="match status" value="1"/>
</dbReference>
<feature type="signal peptide" evidence="9">
    <location>
        <begin position="1"/>
        <end position="17"/>
    </location>
</feature>
<feature type="region of interest" description="Disordered" evidence="7">
    <location>
        <begin position="1110"/>
        <end position="1141"/>
    </location>
</feature>
<comment type="catalytic activity">
    <reaction evidence="5">
        <text>L-tyrosyl-[protein] + ATP = O-phospho-L-tyrosyl-[protein] + ADP + H(+)</text>
        <dbReference type="Rhea" id="RHEA:10596"/>
        <dbReference type="Rhea" id="RHEA-COMP:10136"/>
        <dbReference type="Rhea" id="RHEA-COMP:20101"/>
        <dbReference type="ChEBI" id="CHEBI:15378"/>
        <dbReference type="ChEBI" id="CHEBI:30616"/>
        <dbReference type="ChEBI" id="CHEBI:46858"/>
        <dbReference type="ChEBI" id="CHEBI:61978"/>
        <dbReference type="ChEBI" id="CHEBI:456216"/>
        <dbReference type="EC" id="2.7.10.1"/>
    </reaction>
</comment>
<dbReference type="KEGG" id="tnl:113493032"/>
<dbReference type="SMART" id="SM00219">
    <property type="entry name" value="TyrKc"/>
    <property type="match status" value="1"/>
</dbReference>
<dbReference type="InterPro" id="IPR017441">
    <property type="entry name" value="Protein_kinase_ATP_BS"/>
</dbReference>
<keyword evidence="2 8" id="KW-0812">Transmembrane</keyword>
<evidence type="ECO:0000256" key="9">
    <source>
        <dbReference type="SAM" id="SignalP"/>
    </source>
</evidence>
<protein>
    <submittedName>
        <fullName evidence="12 13">Uncharacterized protein LOC113493032</fullName>
    </submittedName>
</protein>
<dbReference type="PROSITE" id="PS00107">
    <property type="entry name" value="PROTEIN_KINASE_ATP"/>
    <property type="match status" value="1"/>
</dbReference>
<accession>A0A7E5VE83</accession>
<evidence type="ECO:0000256" key="2">
    <source>
        <dbReference type="ARBA" id="ARBA00022692"/>
    </source>
</evidence>
<name>A0A7E5VE83_TRINI</name>
<evidence type="ECO:0000256" key="3">
    <source>
        <dbReference type="ARBA" id="ARBA00022989"/>
    </source>
</evidence>
<dbReference type="Proteomes" id="UP000322000">
    <property type="component" value="Chromosome 4"/>
</dbReference>
<proteinExistence type="predicted"/>
<dbReference type="InterPro" id="IPR008266">
    <property type="entry name" value="Tyr_kinase_AS"/>
</dbReference>
<dbReference type="OrthoDB" id="4062651at2759"/>
<keyword evidence="3 8" id="KW-1133">Transmembrane helix</keyword>
<dbReference type="InterPro" id="IPR020635">
    <property type="entry name" value="Tyr_kinase_cat_dom"/>
</dbReference>